<dbReference type="AlphaFoldDB" id="A0A938Y4U1"/>
<dbReference type="EMBL" id="JAFBEB010000025">
    <property type="protein sequence ID" value="MBM7592319.1"/>
    <property type="molecule type" value="Genomic_DNA"/>
</dbReference>
<dbReference type="RefSeq" id="WP_204520132.1">
    <property type="nucleotide sequence ID" value="NZ_BAABIN010000004.1"/>
</dbReference>
<comment type="caution">
    <text evidence="1">The sequence shown here is derived from an EMBL/GenBank/DDBJ whole genome shotgun (WGS) entry which is preliminary data.</text>
</comment>
<dbReference type="Proteomes" id="UP000717624">
    <property type="component" value="Unassembled WGS sequence"/>
</dbReference>
<name>A0A938Y4U1_9BACL</name>
<accession>A0A938Y4U1</accession>
<keyword evidence="2" id="KW-1185">Reference proteome</keyword>
<proteinExistence type="predicted"/>
<protein>
    <submittedName>
        <fullName evidence="1">Uncharacterized protein</fullName>
    </submittedName>
</protein>
<evidence type="ECO:0000313" key="2">
    <source>
        <dbReference type="Proteomes" id="UP000717624"/>
    </source>
</evidence>
<evidence type="ECO:0000313" key="1">
    <source>
        <dbReference type="EMBL" id="MBM7592319.1"/>
    </source>
</evidence>
<gene>
    <name evidence="1" type="ORF">JOD01_003981</name>
</gene>
<reference evidence="1" key="1">
    <citation type="submission" date="2021-01" db="EMBL/GenBank/DDBJ databases">
        <title>Genomic Encyclopedia of Type Strains, Phase IV (KMG-IV): sequencing the most valuable type-strain genomes for metagenomic binning, comparative biology and taxonomic classification.</title>
        <authorList>
            <person name="Goeker M."/>
        </authorList>
    </citation>
    <scope>NUCLEOTIDE SEQUENCE</scope>
    <source>
        <strain evidence="1">DSM 25523</strain>
    </source>
</reference>
<organism evidence="1 2">
    <name type="scientific">Brevibacillus fulvus</name>
    <dbReference type="NCBI Taxonomy" id="1125967"/>
    <lineage>
        <taxon>Bacteria</taxon>
        <taxon>Bacillati</taxon>
        <taxon>Bacillota</taxon>
        <taxon>Bacilli</taxon>
        <taxon>Bacillales</taxon>
        <taxon>Paenibacillaceae</taxon>
        <taxon>Brevibacillus</taxon>
    </lineage>
</organism>
<sequence length="90" mass="10485">MSETKNVVRAKLRRTSQVIALPDPPIGIYENLTPPAKRRKFEDTHSRQTFYVQNDLIKKINKLAKKEKGVKTRIVNEALRLYIDHLLKSN</sequence>